<feature type="compositionally biased region" description="Polar residues" evidence="1">
    <location>
        <begin position="1"/>
        <end position="14"/>
    </location>
</feature>
<name>A0A4C1WI93_EUMVA</name>
<accession>A0A4C1WI93</accession>
<comment type="caution">
    <text evidence="2">The sequence shown here is derived from an EMBL/GenBank/DDBJ whole genome shotgun (WGS) entry which is preliminary data.</text>
</comment>
<evidence type="ECO:0000256" key="1">
    <source>
        <dbReference type="SAM" id="MobiDB-lite"/>
    </source>
</evidence>
<keyword evidence="3" id="KW-1185">Reference proteome</keyword>
<evidence type="ECO:0000313" key="2">
    <source>
        <dbReference type="EMBL" id="GBP50590.1"/>
    </source>
</evidence>
<dbReference type="AlphaFoldDB" id="A0A4C1WI93"/>
<proteinExistence type="predicted"/>
<feature type="compositionally biased region" description="Low complexity" evidence="1">
    <location>
        <begin position="39"/>
        <end position="53"/>
    </location>
</feature>
<evidence type="ECO:0000313" key="3">
    <source>
        <dbReference type="Proteomes" id="UP000299102"/>
    </source>
</evidence>
<sequence length="69" mass="7805">MSFALTQVKTTNSPYREEYLKSSAPDRRNRHGDDRREGSSSISGSRRLRLPSGAATRFYGRPFPVTAEK</sequence>
<dbReference type="EMBL" id="BGZK01000568">
    <property type="protein sequence ID" value="GBP50590.1"/>
    <property type="molecule type" value="Genomic_DNA"/>
</dbReference>
<feature type="compositionally biased region" description="Basic and acidic residues" evidence="1">
    <location>
        <begin position="15"/>
        <end position="38"/>
    </location>
</feature>
<protein>
    <submittedName>
        <fullName evidence="2">Uncharacterized protein</fullName>
    </submittedName>
</protein>
<feature type="region of interest" description="Disordered" evidence="1">
    <location>
        <begin position="1"/>
        <end position="69"/>
    </location>
</feature>
<reference evidence="2 3" key="1">
    <citation type="journal article" date="2019" name="Commun. Biol.">
        <title>The bagworm genome reveals a unique fibroin gene that provides high tensile strength.</title>
        <authorList>
            <person name="Kono N."/>
            <person name="Nakamura H."/>
            <person name="Ohtoshi R."/>
            <person name="Tomita M."/>
            <person name="Numata K."/>
            <person name="Arakawa K."/>
        </authorList>
    </citation>
    <scope>NUCLEOTIDE SEQUENCE [LARGE SCALE GENOMIC DNA]</scope>
</reference>
<gene>
    <name evidence="2" type="ORF">EVAR_29349_1</name>
</gene>
<organism evidence="2 3">
    <name type="scientific">Eumeta variegata</name>
    <name type="common">Bagworm moth</name>
    <name type="synonym">Eumeta japonica</name>
    <dbReference type="NCBI Taxonomy" id="151549"/>
    <lineage>
        <taxon>Eukaryota</taxon>
        <taxon>Metazoa</taxon>
        <taxon>Ecdysozoa</taxon>
        <taxon>Arthropoda</taxon>
        <taxon>Hexapoda</taxon>
        <taxon>Insecta</taxon>
        <taxon>Pterygota</taxon>
        <taxon>Neoptera</taxon>
        <taxon>Endopterygota</taxon>
        <taxon>Lepidoptera</taxon>
        <taxon>Glossata</taxon>
        <taxon>Ditrysia</taxon>
        <taxon>Tineoidea</taxon>
        <taxon>Psychidae</taxon>
        <taxon>Oiketicinae</taxon>
        <taxon>Eumeta</taxon>
    </lineage>
</organism>
<dbReference type="Proteomes" id="UP000299102">
    <property type="component" value="Unassembled WGS sequence"/>
</dbReference>